<dbReference type="PANTHER" id="PTHR23232">
    <property type="entry name" value="KRAB DOMAIN C2H2 ZINC FINGER"/>
    <property type="match status" value="1"/>
</dbReference>
<dbReference type="Pfam" id="PF01352">
    <property type="entry name" value="KRAB"/>
    <property type="match status" value="1"/>
</dbReference>
<protein>
    <recommendedName>
        <fullName evidence="1">KRAB domain-containing protein</fullName>
    </recommendedName>
</protein>
<dbReference type="OMA" id="HTHRCAG"/>
<evidence type="ECO:0000313" key="3">
    <source>
        <dbReference type="Proteomes" id="UP000472240"/>
    </source>
</evidence>
<dbReference type="InterPro" id="IPR036051">
    <property type="entry name" value="KRAB_dom_sf"/>
</dbReference>
<organism evidence="2 3">
    <name type="scientific">Rhinolophus ferrumequinum</name>
    <name type="common">Greater horseshoe bat</name>
    <dbReference type="NCBI Taxonomy" id="59479"/>
    <lineage>
        <taxon>Eukaryota</taxon>
        <taxon>Metazoa</taxon>
        <taxon>Chordata</taxon>
        <taxon>Craniata</taxon>
        <taxon>Vertebrata</taxon>
        <taxon>Euteleostomi</taxon>
        <taxon>Mammalia</taxon>
        <taxon>Eutheria</taxon>
        <taxon>Laurasiatheria</taxon>
        <taxon>Chiroptera</taxon>
        <taxon>Yinpterochiroptera</taxon>
        <taxon>Rhinolophoidea</taxon>
        <taxon>Rhinolophidae</taxon>
        <taxon>Rhinolophinae</taxon>
        <taxon>Rhinolophus</taxon>
    </lineage>
</organism>
<dbReference type="Proteomes" id="UP000472240">
    <property type="component" value="Chromosome 15"/>
</dbReference>
<dbReference type="PROSITE" id="PS50805">
    <property type="entry name" value="KRAB"/>
    <property type="match status" value="1"/>
</dbReference>
<reference evidence="3" key="3">
    <citation type="submission" date="2018-12" db="EMBL/GenBank/DDBJ databases">
        <title>G10K-VGP greater horseshoe bat female genome, primary haplotype.</title>
        <authorList>
            <person name="Teeling E."/>
            <person name="Myers G."/>
            <person name="Vernes S."/>
            <person name="Pippel M."/>
            <person name="Winkler S."/>
            <person name="Fedrigo O."/>
            <person name="Rhie A."/>
            <person name="Koren S."/>
            <person name="Phillippy A."/>
            <person name="Lewin H."/>
            <person name="Damas J."/>
            <person name="Howe K."/>
            <person name="Mountcastle J."/>
            <person name="Jarvis E.D."/>
        </authorList>
    </citation>
    <scope>NUCLEOTIDE SEQUENCE [LARGE SCALE GENOMIC DNA]</scope>
</reference>
<dbReference type="PANTHER" id="PTHR23232:SF163">
    <property type="entry name" value="ZINC FINGER PROTEIN 589"/>
    <property type="match status" value="1"/>
</dbReference>
<evidence type="ECO:0000259" key="1">
    <source>
        <dbReference type="PROSITE" id="PS50805"/>
    </source>
</evidence>
<feature type="domain" description="KRAB" evidence="1">
    <location>
        <begin position="28"/>
        <end position="92"/>
    </location>
</feature>
<keyword evidence="3" id="KW-1185">Reference proteome</keyword>
<reference evidence="2" key="4">
    <citation type="submission" date="2025-08" db="UniProtKB">
        <authorList>
            <consortium name="Ensembl"/>
        </authorList>
    </citation>
    <scope>IDENTIFICATION</scope>
</reference>
<dbReference type="Gene3D" id="6.10.140.140">
    <property type="match status" value="1"/>
</dbReference>
<dbReference type="AlphaFoldDB" id="A0A671EC71"/>
<reference evidence="2 3" key="2">
    <citation type="journal article" date="2018" name="Annu Rev Anim Biosci">
        <title>Bat Biology, Genomes, and the Bat1K Project: To Generate Chromosome-Level Genomes for All Living Bat Species.</title>
        <authorList>
            <person name="Teeling E.C."/>
            <person name="Vernes S.C."/>
            <person name="Davalos L.M."/>
            <person name="Ray D.A."/>
            <person name="Gilbert M.T.P."/>
            <person name="Myers E."/>
        </authorList>
    </citation>
    <scope>NUCLEOTIDE SEQUENCE</scope>
</reference>
<name>A0A671EC71_RHIFE</name>
<sequence length="92" mass="10313">MCLSCHPPTCTSRRQCPMVTRMMFQPPVSFKDVVVTFTREEWGQLDPAQRTLYITITLETCDHLLSLGKAGSAHHRGFLPLGLRAVSLHKGC</sequence>
<dbReference type="SMART" id="SM00349">
    <property type="entry name" value="KRAB"/>
    <property type="match status" value="1"/>
</dbReference>
<dbReference type="InterPro" id="IPR001909">
    <property type="entry name" value="KRAB"/>
</dbReference>
<reference evidence="2 3" key="1">
    <citation type="journal article" date="2015" name="Annu Rev Anim Biosci">
        <title>The Genome 10K Project: a way forward.</title>
        <authorList>
            <person name="Koepfli K.P."/>
            <person name="Paten B."/>
            <person name="O'Brien S.J."/>
            <person name="Koepfli K.P."/>
            <person name="Paten B."/>
            <person name="Antunes A."/>
            <person name="Belov K."/>
            <person name="Bustamante C."/>
            <person name="Castoe T.A."/>
            <person name="Clawson H."/>
            <person name="Crawford A.J."/>
            <person name="Diekhans M."/>
            <person name="Distel D."/>
            <person name="Durbin R."/>
            <person name="Earl D."/>
            <person name="Fujita M.K."/>
            <person name="Gamble T."/>
            <person name="Georges A."/>
            <person name="Gemmell N."/>
            <person name="Gilbert M.T."/>
            <person name="Graves J.M."/>
            <person name="Green R.E."/>
            <person name="Hickey G."/>
            <person name="Jarvis E.D."/>
            <person name="Johnson W."/>
            <person name="Komissarov A."/>
            <person name="Korf I."/>
            <person name="Kuhn R."/>
            <person name="Larkin D.M."/>
            <person name="Lewin H."/>
            <person name="Lopez J.V."/>
            <person name="Ma J."/>
            <person name="Marques-Bonet T."/>
            <person name="Miller W."/>
            <person name="Murphy R."/>
            <person name="Pevzner P."/>
            <person name="Shapiro B."/>
            <person name="Steiner C."/>
            <person name="Tamazian G."/>
            <person name="Venkatesh B."/>
            <person name="Wang J."/>
            <person name="Wayne R."/>
            <person name="Wiley E."/>
            <person name="Yang H."/>
            <person name="Zhang G."/>
            <person name="Haussler D."/>
            <person name="Ryder O."/>
            <person name="O'Brien S.J."/>
        </authorList>
    </citation>
    <scope>NUCLEOTIDE SEQUENCE</scope>
</reference>
<accession>A0A671EC71</accession>
<dbReference type="Ensembl" id="ENSRFET00010011624.1">
    <property type="protein sequence ID" value="ENSRFEP00010010635.1"/>
    <property type="gene ID" value="ENSRFEG00010007221.1"/>
</dbReference>
<reference evidence="2" key="5">
    <citation type="submission" date="2025-09" db="UniProtKB">
        <authorList>
            <consortium name="Ensembl"/>
        </authorList>
    </citation>
    <scope>IDENTIFICATION</scope>
</reference>
<dbReference type="SUPFAM" id="SSF109640">
    <property type="entry name" value="KRAB domain (Kruppel-associated box)"/>
    <property type="match status" value="1"/>
</dbReference>
<proteinExistence type="predicted"/>
<evidence type="ECO:0000313" key="2">
    <source>
        <dbReference type="Ensembl" id="ENSRFEP00010010635.1"/>
    </source>
</evidence>
<dbReference type="InParanoid" id="A0A671EC71"/>
<dbReference type="GO" id="GO:0006355">
    <property type="term" value="P:regulation of DNA-templated transcription"/>
    <property type="evidence" value="ECO:0007669"/>
    <property type="project" value="InterPro"/>
</dbReference>
<dbReference type="CDD" id="cd07765">
    <property type="entry name" value="KRAB_A-box"/>
    <property type="match status" value="1"/>
</dbReference>
<dbReference type="GeneTree" id="ENSGT00940000164425"/>
<dbReference type="InterPro" id="IPR050169">
    <property type="entry name" value="Krueppel_C2H2_ZnF"/>
</dbReference>